<comment type="caution">
    <text evidence="2">The sequence shown here is derived from an EMBL/GenBank/DDBJ whole genome shotgun (WGS) entry which is preliminary data.</text>
</comment>
<protein>
    <submittedName>
        <fullName evidence="2">Uncharacterized protein</fullName>
    </submittedName>
</protein>
<proteinExistence type="predicted"/>
<organism evidence="2 3">
    <name type="scientific">Candidatus Electrothrix aarhusensis</name>
    <dbReference type="NCBI Taxonomy" id="1859131"/>
    <lineage>
        <taxon>Bacteria</taxon>
        <taxon>Pseudomonadati</taxon>
        <taxon>Thermodesulfobacteriota</taxon>
        <taxon>Desulfobulbia</taxon>
        <taxon>Desulfobulbales</taxon>
        <taxon>Desulfobulbaceae</taxon>
        <taxon>Candidatus Electrothrix</taxon>
    </lineage>
</organism>
<feature type="transmembrane region" description="Helical" evidence="1">
    <location>
        <begin position="454"/>
        <end position="471"/>
    </location>
</feature>
<evidence type="ECO:0000256" key="1">
    <source>
        <dbReference type="SAM" id="Phobius"/>
    </source>
</evidence>
<reference evidence="2 3" key="1">
    <citation type="submission" date="2017-01" db="EMBL/GenBank/DDBJ databases">
        <title>The cable genome- insights into the physiology and evolution of filamentous bacteria capable of sulfide oxidation via long distance electron transfer.</title>
        <authorList>
            <person name="Schreiber L."/>
            <person name="Bjerg J.T."/>
            <person name="Boggild A."/>
            <person name="Van De Vossenberg J."/>
            <person name="Meysman F."/>
            <person name="Nielsen L.P."/>
            <person name="Schramm A."/>
            <person name="Kjeldsen K.U."/>
        </authorList>
    </citation>
    <scope>NUCLEOTIDE SEQUENCE [LARGE SCALE GENOMIC DNA]</scope>
    <source>
        <strain evidence="2">MCF</strain>
    </source>
</reference>
<keyword evidence="1" id="KW-0812">Transmembrane</keyword>
<keyword evidence="1" id="KW-1133">Transmembrane helix</keyword>
<keyword evidence="3" id="KW-1185">Reference proteome</keyword>
<evidence type="ECO:0000313" key="3">
    <source>
        <dbReference type="Proteomes" id="UP000287853"/>
    </source>
</evidence>
<accession>A0A3S3QGE3</accession>
<gene>
    <name evidence="2" type="ORF">H206_02950</name>
</gene>
<dbReference type="Proteomes" id="UP000287853">
    <property type="component" value="Unassembled WGS sequence"/>
</dbReference>
<dbReference type="EMBL" id="MTKO01000108">
    <property type="protein sequence ID" value="RWX43850.1"/>
    <property type="molecule type" value="Genomic_DNA"/>
</dbReference>
<name>A0A3S3QGE3_9BACT</name>
<evidence type="ECO:0000313" key="2">
    <source>
        <dbReference type="EMBL" id="RWX43850.1"/>
    </source>
</evidence>
<sequence>MAKHKETASFHLTLFAVYKRTEKHPDPTFLYTNREGDSQRLPFLQAEEENSKAVKSALHRLQPLARRIFASDRHVFRTVPKELADELRAVWHLGQDKLPIRFTGAGGVSLEEDYLLLYLEVEPHRFDAKLLAETAVTLCNRLSYAGQLHGLHGPERKVNIPKNSLLIRAFATGDTEQVTDSKAKQVSQRHFQGNVDEEQPLIKGLLGETISVEDIFATLAGPGWQSMLGDRFLLNSLLVTPSENEVPECSRHEQDDLVRRARGMSSSYLPPSAEDLAGHVIPVRTFNNVLFMAANEGIAGHVKPGPQQDFLRNQFAARYRTEYRLLFILAVYQHYRLAAMLYKCVQGIEEQSDEEQNGEAQSSEGQMSGMEQLRELRKELVLHELKYINTQPAFLTNYQQYYCGLRQGLHTEALVKKLRRTLTELDILLSGEEQRVAEQGQQVKKEQKRRDENAKMILAMIAEAFALPYYLYSFLVHVMHAFHLKEDGWCIWMALAFTVLVTGAVVVTTWRVMKGKKLWGFLQRIFTDRTERS</sequence>
<keyword evidence="1" id="KW-0472">Membrane</keyword>
<dbReference type="AlphaFoldDB" id="A0A3S3QGE3"/>
<feature type="transmembrane region" description="Helical" evidence="1">
    <location>
        <begin position="491"/>
        <end position="513"/>
    </location>
</feature>